<dbReference type="Pfam" id="PF02256">
    <property type="entry name" value="Fe_hyd_SSU"/>
    <property type="match status" value="1"/>
</dbReference>
<dbReference type="SMART" id="SM00902">
    <property type="entry name" value="Fe_hyd_SSU"/>
    <property type="match status" value="1"/>
</dbReference>
<dbReference type="Gene3D" id="3.40.950.10">
    <property type="entry name" value="Fe-only Hydrogenase (Larger Subunit), Chain L, domain 3"/>
    <property type="match status" value="1"/>
</dbReference>
<dbReference type="InterPro" id="IPR004108">
    <property type="entry name" value="Fe_hydrogenase_lsu_C"/>
</dbReference>
<dbReference type="EC" id="1.18.99.1" evidence="4"/>
<protein>
    <submittedName>
        <fullName evidence="4">Fe-hydrogenase</fullName>
        <ecNumber evidence="4">1.18.99.1</ecNumber>
    </submittedName>
</protein>
<evidence type="ECO:0000256" key="1">
    <source>
        <dbReference type="ARBA" id="ARBA00006596"/>
    </source>
</evidence>
<dbReference type="AlphaFoldDB" id="Q8VX03"/>
<reference evidence="3" key="2">
    <citation type="journal article" date="2002" name="Biochim. Biophys. Acta">
        <title>Isolation and molecular characterization of the [Fe]-hydrogenase from the unicellular green alga Chlorella fusca.</title>
        <authorList>
            <person name="Winkler M."/>
            <person name="Heil B."/>
            <person name="Heil B."/>
            <person name="Happe T."/>
        </authorList>
    </citation>
    <scope>NUCLEOTIDE SEQUENCE</scope>
</reference>
<reference evidence="4" key="3">
    <citation type="submission" date="2002-01" db="EMBL/GenBank/DDBJ databases">
        <title>The Fe-hydrogenase of chlorella fusca.</title>
        <authorList>
            <person name="Winkler M."/>
        </authorList>
    </citation>
    <scope>NUCLEOTIDE SEQUENCE</scope>
</reference>
<dbReference type="InterPro" id="IPR036991">
    <property type="entry name" value="Fe_hydrogenase_ssu_sf"/>
</dbReference>
<dbReference type="Pfam" id="PF02906">
    <property type="entry name" value="Fe_hyd_lg_C"/>
    <property type="match status" value="1"/>
</dbReference>
<dbReference type="PANTHER" id="PTHR11615">
    <property type="entry name" value="NITRATE, FORMATE, IRON DEHYDROGENASE"/>
    <property type="match status" value="1"/>
</dbReference>
<sequence>MCCPVVASRHAGRARHVAVRAAGPTSECDCPPTPQAKLPHWQQALDELAKPKESRRLMIAQIASAVRVAIAETIGLAPGDVTIGQLVTGLRMLGFDYVFDTLFGADLTIMEEGTELLHRLQDHLEQHPNKEEPLPMFTSCCPGWVAMVEKSNPELIPYLSSCKSPQMMLGAVIKNYYAQQVGVQPSDICNVSVMPCVRKQGEADREWFNTTGAGLARDVDHVVTTAEVGKIFLERGIKLNELPESNFDNPIGEGTGGALLFGTTGGVMEAALRTVYEVVTQKPMGRVDFEEVRGLEGIKEAEITLKPGDDSPFKAFAGADGQGITLKIAVANGLGNAKKLIKSLSEGKAKYDFIEVMACPGGCIGGGGQPRSTDKQILQKRQQAMYNLDERSTIRRSHDNPFIQALYDKFLGAPNSHKAHDLLHTHYVAGGIPEEK</sequence>
<evidence type="ECO:0000259" key="2">
    <source>
        <dbReference type="SMART" id="SM00902"/>
    </source>
</evidence>
<dbReference type="EMBL" id="AJ298227">
    <property type="protein sequence ID" value="CAC83290.1"/>
    <property type="molecule type" value="Genomic_DNA"/>
</dbReference>
<accession>Q8VX03</accession>
<dbReference type="SMR" id="Q8VX03"/>
<dbReference type="EMBL" id="AJ298228">
    <property type="protein sequence ID" value="CAC83291.1"/>
    <property type="molecule type" value="mRNA"/>
</dbReference>
<dbReference type="Gene3D" id="4.10.260.20">
    <property type="entry name" value="Iron hydrogenase, small subunit"/>
    <property type="match status" value="1"/>
</dbReference>
<evidence type="ECO:0000313" key="3">
    <source>
        <dbReference type="EMBL" id="CAC83290.1"/>
    </source>
</evidence>
<dbReference type="Gene3D" id="3.40.50.1780">
    <property type="match status" value="1"/>
</dbReference>
<dbReference type="InterPro" id="IPR003149">
    <property type="entry name" value="Fe_hydrogenase_ssu"/>
</dbReference>
<comment type="similarity">
    <text evidence="1">Belongs to the NARF family.</text>
</comment>
<feature type="domain" description="Iron hydrogenase small subunit" evidence="2">
    <location>
        <begin position="372"/>
        <end position="431"/>
    </location>
</feature>
<keyword evidence="4" id="KW-0560">Oxidoreductase</keyword>
<dbReference type="SUPFAM" id="SSF53920">
    <property type="entry name" value="Fe-only hydrogenase"/>
    <property type="match status" value="1"/>
</dbReference>
<name>Q8VX03_SCEFU</name>
<reference evidence="4" key="1">
    <citation type="submission" date="2000-12" db="EMBL/GenBank/DDBJ databases">
        <authorList>
            <person name="Happe T."/>
        </authorList>
    </citation>
    <scope>NUCLEOTIDE SEQUENCE</scope>
</reference>
<proteinExistence type="evidence at transcript level"/>
<dbReference type="InterPro" id="IPR009016">
    <property type="entry name" value="Fe_hydrogenase"/>
</dbReference>
<organism evidence="4">
    <name type="scientific">Scenedesmus fuscus</name>
    <name type="common">Green alga</name>
    <name type="synonym">Chlorella fusca</name>
    <dbReference type="NCBI Taxonomy" id="3073"/>
    <lineage>
        <taxon>Eukaryota</taxon>
        <taxon>Viridiplantae</taxon>
        <taxon>Chlorophyta</taxon>
        <taxon>core chlorophytes</taxon>
        <taxon>Chlorophyceae</taxon>
        <taxon>CS clade</taxon>
        <taxon>Sphaeropleales</taxon>
        <taxon>Scenedesmaceae</taxon>
        <taxon>Scenedesmus</taxon>
    </lineage>
</organism>
<dbReference type="InterPro" id="IPR050340">
    <property type="entry name" value="Cytosolic_Fe-S_CAF"/>
</dbReference>
<gene>
    <name evidence="4" type="primary">hydA</name>
</gene>
<evidence type="ECO:0000313" key="4">
    <source>
        <dbReference type="EMBL" id="CAC83291.1"/>
    </source>
</evidence>
<dbReference type="GO" id="GO:0016491">
    <property type="term" value="F:oxidoreductase activity"/>
    <property type="evidence" value="ECO:0007669"/>
    <property type="project" value="UniProtKB-KW"/>
</dbReference>